<dbReference type="Proteomes" id="UP000652477">
    <property type="component" value="Unassembled WGS sequence"/>
</dbReference>
<protein>
    <submittedName>
        <fullName evidence="1">Uncharacterized protein</fullName>
    </submittedName>
</protein>
<proteinExistence type="predicted"/>
<sequence>MELYPGKMVKIKDYNELPRHWMMSGRTHEWMGKIVTIAMCYGKKVKIKEDNLFWAWNVEEFEDIE</sequence>
<evidence type="ECO:0000313" key="1">
    <source>
        <dbReference type="EMBL" id="MBC5688095.1"/>
    </source>
</evidence>
<organism evidence="1 2">
    <name type="scientific">Mediterraneibacter hominis</name>
    <dbReference type="NCBI Taxonomy" id="2763054"/>
    <lineage>
        <taxon>Bacteria</taxon>
        <taxon>Bacillati</taxon>
        <taxon>Bacillota</taxon>
        <taxon>Clostridia</taxon>
        <taxon>Lachnospirales</taxon>
        <taxon>Lachnospiraceae</taxon>
        <taxon>Mediterraneibacter</taxon>
    </lineage>
</organism>
<dbReference type="AlphaFoldDB" id="A0A923RP50"/>
<dbReference type="EMBL" id="JACOPF010000001">
    <property type="protein sequence ID" value="MBC5688095.1"/>
    <property type="molecule type" value="Genomic_DNA"/>
</dbReference>
<evidence type="ECO:0000313" key="2">
    <source>
        <dbReference type="Proteomes" id="UP000652477"/>
    </source>
</evidence>
<reference evidence="1" key="1">
    <citation type="submission" date="2020-08" db="EMBL/GenBank/DDBJ databases">
        <title>Genome public.</title>
        <authorList>
            <person name="Liu C."/>
            <person name="Sun Q."/>
        </authorList>
    </citation>
    <scope>NUCLEOTIDE SEQUENCE</scope>
    <source>
        <strain evidence="1">NSJ-55</strain>
    </source>
</reference>
<accession>A0A923RP50</accession>
<keyword evidence="2" id="KW-1185">Reference proteome</keyword>
<gene>
    <name evidence="1" type="ORF">H8S37_03995</name>
</gene>
<name>A0A923RP50_9FIRM</name>
<dbReference type="RefSeq" id="WP_186874729.1">
    <property type="nucleotide sequence ID" value="NZ_JACOPF010000001.1"/>
</dbReference>
<comment type="caution">
    <text evidence="1">The sequence shown here is derived from an EMBL/GenBank/DDBJ whole genome shotgun (WGS) entry which is preliminary data.</text>
</comment>